<evidence type="ECO:0000256" key="8">
    <source>
        <dbReference type="ARBA" id="ARBA00022892"/>
    </source>
</evidence>
<dbReference type="InterPro" id="IPR011990">
    <property type="entry name" value="TPR-like_helical_dom_sf"/>
</dbReference>
<dbReference type="GO" id="GO:0000139">
    <property type="term" value="C:Golgi membrane"/>
    <property type="evidence" value="ECO:0007669"/>
    <property type="project" value="UniProtKB-SubCell"/>
</dbReference>
<dbReference type="EMBL" id="JH432104">
    <property type="status" value="NOT_ANNOTATED_CDS"/>
    <property type="molecule type" value="Genomic_DNA"/>
</dbReference>
<comment type="subunit">
    <text evidence="4">Oligomeric complex that consists of at least the alpha, beta, beta', gamma, delta, epsilon and zeta subunits.</text>
</comment>
<evidence type="ECO:0000256" key="4">
    <source>
        <dbReference type="ARBA" id="ARBA00011775"/>
    </source>
</evidence>
<keyword evidence="7 14" id="KW-0963">Cytoplasm</keyword>
<dbReference type="AlphaFoldDB" id="T1JDD5"/>
<dbReference type="SUPFAM" id="SSF48452">
    <property type="entry name" value="TPR-like"/>
    <property type="match status" value="1"/>
</dbReference>
<evidence type="ECO:0000313" key="15">
    <source>
        <dbReference type="EnsemblMetazoa" id="SMAR011812-PA"/>
    </source>
</evidence>
<keyword evidence="11 14" id="KW-0472">Membrane</keyword>
<dbReference type="PANTHER" id="PTHR10805:SF0">
    <property type="entry name" value="COATOMER SUBUNIT EPSILON"/>
    <property type="match status" value="1"/>
</dbReference>
<organism evidence="15 16">
    <name type="scientific">Strigamia maritima</name>
    <name type="common">European centipede</name>
    <name type="synonym">Geophilus maritimus</name>
    <dbReference type="NCBI Taxonomy" id="126957"/>
    <lineage>
        <taxon>Eukaryota</taxon>
        <taxon>Metazoa</taxon>
        <taxon>Ecdysozoa</taxon>
        <taxon>Arthropoda</taxon>
        <taxon>Myriapoda</taxon>
        <taxon>Chilopoda</taxon>
        <taxon>Pleurostigmophora</taxon>
        <taxon>Geophilomorpha</taxon>
        <taxon>Linotaeniidae</taxon>
        <taxon>Strigamia</taxon>
    </lineage>
</organism>
<name>T1JDD5_STRMM</name>
<evidence type="ECO:0000256" key="7">
    <source>
        <dbReference type="ARBA" id="ARBA00022490"/>
    </source>
</evidence>
<evidence type="ECO:0000256" key="6">
    <source>
        <dbReference type="ARBA" id="ARBA00022448"/>
    </source>
</evidence>
<accession>T1JDD5</accession>
<dbReference type="eggNOG" id="KOG3081">
    <property type="taxonomic scope" value="Eukaryota"/>
</dbReference>
<comment type="similarity">
    <text evidence="3 14">Belongs to the COPE family.</text>
</comment>
<evidence type="ECO:0000256" key="5">
    <source>
        <dbReference type="ARBA" id="ARBA00015828"/>
    </source>
</evidence>
<dbReference type="Proteomes" id="UP000014500">
    <property type="component" value="Unassembled WGS sequence"/>
</dbReference>
<dbReference type="GO" id="GO:0015031">
    <property type="term" value="P:protein transport"/>
    <property type="evidence" value="ECO:0007669"/>
    <property type="project" value="UniProtKB-UniRule"/>
</dbReference>
<reference evidence="16" key="1">
    <citation type="submission" date="2011-05" db="EMBL/GenBank/DDBJ databases">
        <authorList>
            <person name="Richards S.R."/>
            <person name="Qu J."/>
            <person name="Jiang H."/>
            <person name="Jhangiani S.N."/>
            <person name="Agravi P."/>
            <person name="Goodspeed R."/>
            <person name="Gross S."/>
            <person name="Mandapat C."/>
            <person name="Jackson L."/>
            <person name="Mathew T."/>
            <person name="Pu L."/>
            <person name="Thornton R."/>
            <person name="Saada N."/>
            <person name="Wilczek-Boney K.B."/>
            <person name="Lee S."/>
            <person name="Kovar C."/>
            <person name="Wu Y."/>
            <person name="Scherer S.E."/>
            <person name="Worley K.C."/>
            <person name="Muzny D.M."/>
            <person name="Gibbs R."/>
        </authorList>
    </citation>
    <scope>NUCLEOTIDE SEQUENCE</scope>
    <source>
        <strain evidence="16">Brora</strain>
    </source>
</reference>
<comment type="function">
    <text evidence="13 14">The coatomer is a cytosolic protein complex that binds to dilysine motifs and reversibly associates with Golgi non-clathrin-coated vesicles, which further mediate biosynthetic protein transport from the ER, via the Golgi up to the trans Golgi network. The coatomer complex is required for budding from Golgi membranes, and is essential for the retrograde Golgi-to-ER transport of dilysine-tagged proteins.</text>
</comment>
<dbReference type="PIRSF" id="PIRSF016478">
    <property type="entry name" value="Coatomer_esu"/>
    <property type="match status" value="1"/>
</dbReference>
<keyword evidence="8 14" id="KW-0931">ER-Golgi transport</keyword>
<evidence type="ECO:0000256" key="2">
    <source>
        <dbReference type="ARBA" id="ARBA00004347"/>
    </source>
</evidence>
<keyword evidence="9 14" id="KW-0653">Protein transport</keyword>
<dbReference type="PhylomeDB" id="T1JDD5"/>
<evidence type="ECO:0000256" key="1">
    <source>
        <dbReference type="ARBA" id="ARBA00004255"/>
    </source>
</evidence>
<evidence type="ECO:0000256" key="13">
    <source>
        <dbReference type="ARBA" id="ARBA00025582"/>
    </source>
</evidence>
<evidence type="ECO:0000256" key="3">
    <source>
        <dbReference type="ARBA" id="ARBA00008827"/>
    </source>
</evidence>
<dbReference type="EnsemblMetazoa" id="SMAR011812-RA">
    <property type="protein sequence ID" value="SMAR011812-PA"/>
    <property type="gene ID" value="SMAR011812"/>
</dbReference>
<dbReference type="GO" id="GO:0006888">
    <property type="term" value="P:endoplasmic reticulum to Golgi vesicle-mediated transport"/>
    <property type="evidence" value="ECO:0007669"/>
    <property type="project" value="TreeGrafter"/>
</dbReference>
<dbReference type="HOGENOM" id="CLU_049363_0_0_1"/>
<evidence type="ECO:0000256" key="9">
    <source>
        <dbReference type="ARBA" id="ARBA00022927"/>
    </source>
</evidence>
<evidence type="ECO:0000256" key="14">
    <source>
        <dbReference type="PIRNR" id="PIRNR016478"/>
    </source>
</evidence>
<dbReference type="Pfam" id="PF04733">
    <property type="entry name" value="Coatomer_E"/>
    <property type="match status" value="1"/>
</dbReference>
<dbReference type="FunFam" id="1.25.40.10:FF:000140">
    <property type="entry name" value="Coatomer subunit epsilon"/>
    <property type="match status" value="1"/>
</dbReference>
<dbReference type="OMA" id="MIVLSQH"/>
<dbReference type="GO" id="GO:0006891">
    <property type="term" value="P:intra-Golgi vesicle-mediated transport"/>
    <property type="evidence" value="ECO:0007669"/>
    <property type="project" value="TreeGrafter"/>
</dbReference>
<dbReference type="GO" id="GO:0006890">
    <property type="term" value="P:retrograde vesicle-mediated transport, Golgi to endoplasmic reticulum"/>
    <property type="evidence" value="ECO:0007669"/>
    <property type="project" value="UniProtKB-UniRule"/>
</dbReference>
<keyword evidence="6 14" id="KW-0813">Transport</keyword>
<proteinExistence type="inferred from homology"/>
<dbReference type="GO" id="GO:0030126">
    <property type="term" value="C:COPI vesicle coat"/>
    <property type="evidence" value="ECO:0007669"/>
    <property type="project" value="TreeGrafter"/>
</dbReference>
<evidence type="ECO:0000256" key="11">
    <source>
        <dbReference type="ARBA" id="ARBA00023136"/>
    </source>
</evidence>
<dbReference type="PANTHER" id="PTHR10805">
    <property type="entry name" value="COATOMER SUBUNIT EPSILON"/>
    <property type="match status" value="1"/>
</dbReference>
<evidence type="ECO:0000313" key="16">
    <source>
        <dbReference type="Proteomes" id="UP000014500"/>
    </source>
</evidence>
<keyword evidence="16" id="KW-1185">Reference proteome</keyword>
<keyword evidence="12 14" id="KW-0968">Cytoplasmic vesicle</keyword>
<protein>
    <recommendedName>
        <fullName evidence="5 14">Coatomer subunit epsilon</fullName>
    </recommendedName>
</protein>
<dbReference type="GO" id="GO:0005198">
    <property type="term" value="F:structural molecule activity"/>
    <property type="evidence" value="ECO:0007669"/>
    <property type="project" value="UniProtKB-UniRule"/>
</dbReference>
<reference evidence="15" key="2">
    <citation type="submission" date="2015-02" db="UniProtKB">
        <authorList>
            <consortium name="EnsemblMetazoa"/>
        </authorList>
    </citation>
    <scope>IDENTIFICATION</scope>
</reference>
<keyword evidence="10 14" id="KW-0333">Golgi apparatus</keyword>
<evidence type="ECO:0000256" key="12">
    <source>
        <dbReference type="ARBA" id="ARBA00023329"/>
    </source>
</evidence>
<dbReference type="STRING" id="126957.T1JDD5"/>
<dbReference type="Gene3D" id="1.25.40.10">
    <property type="entry name" value="Tetratricopeptide repeat domain"/>
    <property type="match status" value="1"/>
</dbReference>
<comment type="subcellular location">
    <subcellularLocation>
        <location evidence="2">Cytoplasmic vesicle</location>
        <location evidence="2">COPI-coated vesicle membrane</location>
        <topology evidence="2">Peripheral membrane protein</topology>
        <orientation evidence="2">Cytoplasmic side</orientation>
    </subcellularLocation>
    <subcellularLocation>
        <location evidence="1">Golgi apparatus membrane</location>
        <topology evidence="1">Peripheral membrane protein</topology>
        <orientation evidence="1">Cytoplasmic side</orientation>
    </subcellularLocation>
</comment>
<dbReference type="InterPro" id="IPR006822">
    <property type="entry name" value="Coatomer_esu"/>
</dbReference>
<evidence type="ECO:0000256" key="10">
    <source>
        <dbReference type="ARBA" id="ARBA00023034"/>
    </source>
</evidence>
<sequence length="301" mass="34858">MAPQQADTDELFDVRINFYIGNYQHCINEAQKLKPNSPETKLERDIFLYRAYIAQRKYRVVMDEIHGASATELQTLKLLADYLANENRRDQILLKLDEKMSNVDANDHIFILVAATIYYHEQNYDAALRILHQSENLECAALTLQIYLKIDRIELARKELKRMQEKDDDATLTQLANAWLNLAVGGEKLQDAYYIYQEMSDKHFSTPLLLNGQAACFIAQMKYEEADSALQEALDKDGNNPDTLINMIVLAQHLGKPPEVANRYISQLKDSFALHPFIKELNAKERDFDMLTNQYEPKYIE</sequence>